<dbReference type="AlphaFoldDB" id="A0A1M5UPH1"/>
<dbReference type="STRING" id="947013.SAMN04488109_4820"/>
<gene>
    <name evidence="1" type="ORF">SAMN04488109_4820</name>
</gene>
<reference evidence="1 2" key="1">
    <citation type="submission" date="2016-11" db="EMBL/GenBank/DDBJ databases">
        <authorList>
            <person name="Jaros S."/>
            <person name="Januszkiewicz K."/>
            <person name="Wedrychowicz H."/>
        </authorList>
    </citation>
    <scope>NUCLEOTIDE SEQUENCE [LARGE SCALE GENOMIC DNA]</scope>
    <source>
        <strain evidence="1 2">DSM 24574</strain>
    </source>
</reference>
<protein>
    <submittedName>
        <fullName evidence="1">Uncharacterized protein</fullName>
    </submittedName>
</protein>
<accession>A0A1M5UPH1</accession>
<keyword evidence="2" id="KW-1185">Reference proteome</keyword>
<proteinExistence type="predicted"/>
<name>A0A1M5UPH1_9BACT</name>
<dbReference type="EMBL" id="FQWQ01000003">
    <property type="protein sequence ID" value="SHH64885.1"/>
    <property type="molecule type" value="Genomic_DNA"/>
</dbReference>
<evidence type="ECO:0000313" key="2">
    <source>
        <dbReference type="Proteomes" id="UP000184212"/>
    </source>
</evidence>
<dbReference type="Proteomes" id="UP000184212">
    <property type="component" value="Unassembled WGS sequence"/>
</dbReference>
<organism evidence="1 2">
    <name type="scientific">Chryseolinea serpens</name>
    <dbReference type="NCBI Taxonomy" id="947013"/>
    <lineage>
        <taxon>Bacteria</taxon>
        <taxon>Pseudomonadati</taxon>
        <taxon>Bacteroidota</taxon>
        <taxon>Cytophagia</taxon>
        <taxon>Cytophagales</taxon>
        <taxon>Fulvivirgaceae</taxon>
        <taxon>Chryseolinea</taxon>
    </lineage>
</organism>
<sequence length="75" mass="8766">MERFAIVRNVPQVVLSFCYGSGPGFREYKKLPIFVRIVHDRDLAEQRISPSWTSPFGHARCPQNCDKLPFYHISR</sequence>
<evidence type="ECO:0000313" key="1">
    <source>
        <dbReference type="EMBL" id="SHH64885.1"/>
    </source>
</evidence>